<dbReference type="GO" id="GO:0003824">
    <property type="term" value="F:catalytic activity"/>
    <property type="evidence" value="ECO:0007669"/>
    <property type="project" value="InterPro"/>
</dbReference>
<dbReference type="EMBL" id="LT575490">
    <property type="protein sequence ID" value="SAY41893.1"/>
    <property type="molecule type" value="Genomic_DNA"/>
</dbReference>
<dbReference type="Gene3D" id="3.30.559.10">
    <property type="entry name" value="Chloramphenicol acetyltransferase-like domain"/>
    <property type="match status" value="1"/>
</dbReference>
<dbReference type="InterPro" id="IPR001242">
    <property type="entry name" value="Condensation_dom"/>
</dbReference>
<protein>
    <submittedName>
        <fullName evidence="2">Linear gramicidin synthase subunit D</fullName>
    </submittedName>
</protein>
<organism evidence="2">
    <name type="scientific">Serratia marcescens</name>
    <dbReference type="NCBI Taxonomy" id="615"/>
    <lineage>
        <taxon>Bacteria</taxon>
        <taxon>Pseudomonadati</taxon>
        <taxon>Pseudomonadota</taxon>
        <taxon>Gammaproteobacteria</taxon>
        <taxon>Enterobacterales</taxon>
        <taxon>Yersiniaceae</taxon>
        <taxon>Serratia</taxon>
    </lineage>
</organism>
<reference evidence="2" key="1">
    <citation type="submission" date="2016-05" db="EMBL/GenBank/DDBJ databases">
        <authorList>
            <person name="Cock P.J.A."/>
            <person name="Cock P.J.A."/>
        </authorList>
    </citation>
    <scope>NUCLEOTIDE SEQUENCE</scope>
    <source>
        <strain evidence="2">PWN146_assembly</strain>
    </source>
</reference>
<feature type="domain" description="Condensation" evidence="1">
    <location>
        <begin position="4"/>
        <end position="193"/>
    </location>
</feature>
<evidence type="ECO:0000313" key="2">
    <source>
        <dbReference type="EMBL" id="SAY41893.1"/>
    </source>
</evidence>
<evidence type="ECO:0000259" key="1">
    <source>
        <dbReference type="Pfam" id="PF00668"/>
    </source>
</evidence>
<gene>
    <name evidence="2" type="primary">lgrD_1</name>
    <name evidence="2" type="ORF">PWN146_00558</name>
</gene>
<dbReference type="InterPro" id="IPR023213">
    <property type="entry name" value="CAT-like_dom_sf"/>
</dbReference>
<proteinExistence type="predicted"/>
<dbReference type="SUPFAM" id="SSF52777">
    <property type="entry name" value="CoA-dependent acyltransferases"/>
    <property type="match status" value="1"/>
</dbReference>
<name>A0A1C3HA23_SERMA</name>
<dbReference type="Gene3D" id="3.30.559.30">
    <property type="entry name" value="Nonribosomal peptide synthetase, condensation domain"/>
    <property type="match status" value="1"/>
</dbReference>
<dbReference type="PANTHER" id="PTHR45398">
    <property type="match status" value="1"/>
</dbReference>
<dbReference type="Pfam" id="PF00668">
    <property type="entry name" value="Condensation"/>
    <property type="match status" value="1"/>
</dbReference>
<dbReference type="PANTHER" id="PTHR45398:SF1">
    <property type="entry name" value="ENZYME, PUTATIVE (JCVI)-RELATED"/>
    <property type="match status" value="1"/>
</dbReference>
<accession>A0A1C3HA23</accession>
<dbReference type="AlphaFoldDB" id="A0A1C3HA23"/>
<sequence length="218" mass="24631">MGYMTAWQLLLHWWCQQDDIVVGTAAGHRSRPELAGVIGFMVNSLAIRTRFQRHDVFADLCLRVKQTCLDAYRHQDLPFDQIVNALRPKRKMSQSAPIYRSWFVLHDVATPPWTLSGIKATLLDAEFLLDVHDIKLSLVTIQGAMEGGLDYRTALFTPDVIANLAVAFTQLIEKVSEDMTIALPEIKGYLDAQQPKVDNASACSDELPSWDFSVNRRK</sequence>